<keyword evidence="1" id="KW-0472">Membrane</keyword>
<accession>A0AA39QCW8</accession>
<feature type="transmembrane region" description="Helical" evidence="1">
    <location>
        <begin position="372"/>
        <end position="393"/>
    </location>
</feature>
<dbReference type="EMBL" id="JAUEPU010000009">
    <property type="protein sequence ID" value="KAK0499384.1"/>
    <property type="molecule type" value="Genomic_DNA"/>
</dbReference>
<feature type="signal peptide" evidence="2">
    <location>
        <begin position="1"/>
        <end position="27"/>
    </location>
</feature>
<sequence>MARSSALSLALALRLTLLHLLIYSTTGSGLPCGTRKIDSTDSPLEKPVFNDDGSRTVLSILWSSLATIFACIWVSVHPNVPGPKMEKKGWLYLTFLRRAELMILTVTSPEFVTIWALRQHSVARLIRALCPETLTMSHGFLVSMGGFVYSDGCPITLDNLQHDTRLVVWLGQIKKKEISDRSKGDGLSKGVAIGQSTWFLLQCVARVTQHLPLTILEIVAVGYAFFTIVNYAVWWHKPLEISVPFQVPIPSQPMHTTPFPYVSLTQPRNTTALCTSEAPPRPLPGHFPRSMDIEHLKDWVNFRLLSLFFGGDIIPGVDGPSSEEGVPRMWAGHPNNRRLFLLVALGNCMGIFFGVIYCASWNYEFITSIERILWRVCSVIFAVAPPSAILVTLVTEKTAAKLGFDQPGQDNHLFSFMYRSIYIFLWVIYDMARVFSLTEPYLALRDLPAGVSQGIEWANFLPHI</sequence>
<dbReference type="PANTHER" id="PTHR35043:SF7">
    <property type="entry name" value="TRANSCRIPTION FACTOR DOMAIN-CONTAINING PROTEIN"/>
    <property type="match status" value="1"/>
</dbReference>
<feature type="chain" id="PRO_5041335127" evidence="2">
    <location>
        <begin position="28"/>
        <end position="464"/>
    </location>
</feature>
<dbReference type="AlphaFoldDB" id="A0AA39QCW8"/>
<gene>
    <name evidence="3" type="ORF">EDD18DRAFT_850636</name>
</gene>
<evidence type="ECO:0000313" key="4">
    <source>
        <dbReference type="Proteomes" id="UP001175228"/>
    </source>
</evidence>
<name>A0AA39QCW8_9AGAR</name>
<feature type="transmembrane region" description="Helical" evidence="1">
    <location>
        <begin position="53"/>
        <end position="76"/>
    </location>
</feature>
<feature type="transmembrane region" description="Helical" evidence="1">
    <location>
        <begin position="339"/>
        <end position="360"/>
    </location>
</feature>
<proteinExistence type="predicted"/>
<protein>
    <submittedName>
        <fullName evidence="3">Uncharacterized protein</fullName>
    </submittedName>
</protein>
<keyword evidence="1" id="KW-1133">Transmembrane helix</keyword>
<evidence type="ECO:0000313" key="3">
    <source>
        <dbReference type="EMBL" id="KAK0499384.1"/>
    </source>
</evidence>
<evidence type="ECO:0000256" key="2">
    <source>
        <dbReference type="SAM" id="SignalP"/>
    </source>
</evidence>
<keyword evidence="2" id="KW-0732">Signal</keyword>
<dbReference type="PANTHER" id="PTHR35043">
    <property type="entry name" value="TRANSCRIPTION FACTOR DOMAIN-CONTAINING PROTEIN"/>
    <property type="match status" value="1"/>
</dbReference>
<keyword evidence="4" id="KW-1185">Reference proteome</keyword>
<feature type="transmembrane region" description="Helical" evidence="1">
    <location>
        <begin position="413"/>
        <end position="432"/>
    </location>
</feature>
<evidence type="ECO:0000256" key="1">
    <source>
        <dbReference type="SAM" id="Phobius"/>
    </source>
</evidence>
<comment type="caution">
    <text evidence="3">The sequence shown here is derived from an EMBL/GenBank/DDBJ whole genome shotgun (WGS) entry which is preliminary data.</text>
</comment>
<organism evidence="3 4">
    <name type="scientific">Armillaria luteobubalina</name>
    <dbReference type="NCBI Taxonomy" id="153913"/>
    <lineage>
        <taxon>Eukaryota</taxon>
        <taxon>Fungi</taxon>
        <taxon>Dikarya</taxon>
        <taxon>Basidiomycota</taxon>
        <taxon>Agaricomycotina</taxon>
        <taxon>Agaricomycetes</taxon>
        <taxon>Agaricomycetidae</taxon>
        <taxon>Agaricales</taxon>
        <taxon>Marasmiineae</taxon>
        <taxon>Physalacriaceae</taxon>
        <taxon>Armillaria</taxon>
    </lineage>
</organism>
<feature type="transmembrane region" description="Helical" evidence="1">
    <location>
        <begin position="215"/>
        <end position="234"/>
    </location>
</feature>
<keyword evidence="1" id="KW-0812">Transmembrane</keyword>
<dbReference type="Proteomes" id="UP001175228">
    <property type="component" value="Unassembled WGS sequence"/>
</dbReference>
<reference evidence="3" key="1">
    <citation type="submission" date="2023-06" db="EMBL/GenBank/DDBJ databases">
        <authorList>
            <consortium name="Lawrence Berkeley National Laboratory"/>
            <person name="Ahrendt S."/>
            <person name="Sahu N."/>
            <person name="Indic B."/>
            <person name="Wong-Bajracharya J."/>
            <person name="Merenyi Z."/>
            <person name="Ke H.-M."/>
            <person name="Monk M."/>
            <person name="Kocsube S."/>
            <person name="Drula E."/>
            <person name="Lipzen A."/>
            <person name="Balint B."/>
            <person name="Henrissat B."/>
            <person name="Andreopoulos B."/>
            <person name="Martin F.M."/>
            <person name="Harder C.B."/>
            <person name="Rigling D."/>
            <person name="Ford K.L."/>
            <person name="Foster G.D."/>
            <person name="Pangilinan J."/>
            <person name="Papanicolaou A."/>
            <person name="Barry K."/>
            <person name="LaButti K."/>
            <person name="Viragh M."/>
            <person name="Koriabine M."/>
            <person name="Yan M."/>
            <person name="Riley R."/>
            <person name="Champramary S."/>
            <person name="Plett K.L."/>
            <person name="Tsai I.J."/>
            <person name="Slot J."/>
            <person name="Sipos G."/>
            <person name="Plett J."/>
            <person name="Nagy L.G."/>
            <person name="Grigoriev I.V."/>
        </authorList>
    </citation>
    <scope>NUCLEOTIDE SEQUENCE</scope>
    <source>
        <strain evidence="3">HWK02</strain>
    </source>
</reference>